<comment type="similarity">
    <text evidence="1">Belongs to the anaerobic coproporphyrinogen-III oxidase family. HemW subfamily.</text>
</comment>
<sequence>MIQSAYIHIPFCHQICHYCDFNKVFLKGQPVDDYLNYLDLEMRNTLERFPTSELKTIFIGGGTPTSLNESQLTKLLESIHSHLPTVAKNVEFTIEANPGDLSKAKLDILQQGGVNRLSVGVQSFNDELLTKIGRTHKSKDVYEGLERARKIGFNNISIDLIYSLPNQTIVDFKDTLHKALSLQLEHFSAYSLIIEPKTVFYNLMRKGSLQLPTQENEAKMYEILMDQMELKGYFQYEISNFSKPEFESRHNLTYWNNEEYYGFGAGAHGYLKGVRNVNAGPLKKYMALVEEKGLPYVEEHIVTKNEKMEEEMFLGLRRMKGVHIKDFQAKYDQSMFDVFGRQINENVERGLLQINDENISLTRNGKLLGNEVFQTFLLT</sequence>
<dbReference type="Gene3D" id="3.20.20.70">
    <property type="entry name" value="Aldolase class I"/>
    <property type="match status" value="1"/>
</dbReference>
<evidence type="ECO:0000256" key="7">
    <source>
        <dbReference type="ARBA" id="ARBA00023014"/>
    </source>
</evidence>
<dbReference type="SFLD" id="SFLDG01082">
    <property type="entry name" value="B12-binding_domain_containing"/>
    <property type="match status" value="1"/>
</dbReference>
<dbReference type="NCBIfam" id="TIGR00539">
    <property type="entry name" value="hemN_rel"/>
    <property type="match status" value="1"/>
</dbReference>
<dbReference type="SMART" id="SM00729">
    <property type="entry name" value="Elp3"/>
    <property type="match status" value="1"/>
</dbReference>
<gene>
    <name evidence="11" type="primary">hemW</name>
    <name evidence="11" type="ORF">ACFSCX_08620</name>
</gene>
<dbReference type="SFLD" id="SFLDF00562">
    <property type="entry name" value="HemN-like__clustered_with_heat"/>
    <property type="match status" value="1"/>
</dbReference>
<evidence type="ECO:0000313" key="11">
    <source>
        <dbReference type="EMBL" id="MFD1736628.1"/>
    </source>
</evidence>
<dbReference type="InterPro" id="IPR010723">
    <property type="entry name" value="HemN_C"/>
</dbReference>
<keyword evidence="7 9" id="KW-0411">Iron-sulfur</keyword>
<dbReference type="InterPro" id="IPR007197">
    <property type="entry name" value="rSAM"/>
</dbReference>
<dbReference type="InterPro" id="IPR013785">
    <property type="entry name" value="Aldolase_TIM"/>
</dbReference>
<keyword evidence="5 9" id="KW-0479">Metal-binding</keyword>
<dbReference type="InterPro" id="IPR004559">
    <property type="entry name" value="HemW-like"/>
</dbReference>
<dbReference type="Proteomes" id="UP001597214">
    <property type="component" value="Unassembled WGS sequence"/>
</dbReference>
<dbReference type="SUPFAM" id="SSF102114">
    <property type="entry name" value="Radical SAM enzymes"/>
    <property type="match status" value="1"/>
</dbReference>
<keyword evidence="9" id="KW-0004">4Fe-4S</keyword>
<dbReference type="InterPro" id="IPR058240">
    <property type="entry name" value="rSAM_sf"/>
</dbReference>
<keyword evidence="12" id="KW-1185">Reference proteome</keyword>
<dbReference type="CDD" id="cd01335">
    <property type="entry name" value="Radical_SAM"/>
    <property type="match status" value="1"/>
</dbReference>
<dbReference type="PROSITE" id="PS51918">
    <property type="entry name" value="RADICAL_SAM"/>
    <property type="match status" value="1"/>
</dbReference>
<dbReference type="EMBL" id="JBHUEM010000009">
    <property type="protein sequence ID" value="MFD1736628.1"/>
    <property type="molecule type" value="Genomic_DNA"/>
</dbReference>
<keyword evidence="4 9" id="KW-0949">S-adenosyl-L-methionine</keyword>
<evidence type="ECO:0000256" key="3">
    <source>
        <dbReference type="ARBA" id="ARBA00022617"/>
    </source>
</evidence>
<evidence type="ECO:0000256" key="6">
    <source>
        <dbReference type="ARBA" id="ARBA00023004"/>
    </source>
</evidence>
<dbReference type="SFLD" id="SFLDS00029">
    <property type="entry name" value="Radical_SAM"/>
    <property type="match status" value="1"/>
</dbReference>
<protein>
    <recommendedName>
        <fullName evidence="2 9">Heme chaperone HemW</fullName>
    </recommendedName>
</protein>
<feature type="domain" description="Radical SAM core" evidence="10">
    <location>
        <begin position="1"/>
        <end position="234"/>
    </location>
</feature>
<keyword evidence="3 9" id="KW-0349">Heme</keyword>
<comment type="caution">
    <text evidence="11">The sequence shown here is derived from an EMBL/GenBank/DDBJ whole genome shotgun (WGS) entry which is preliminary data.</text>
</comment>
<evidence type="ECO:0000259" key="10">
    <source>
        <dbReference type="PROSITE" id="PS51918"/>
    </source>
</evidence>
<name>A0ABW4LPL2_9BACI</name>
<evidence type="ECO:0000256" key="1">
    <source>
        <dbReference type="ARBA" id="ARBA00006100"/>
    </source>
</evidence>
<dbReference type="SFLD" id="SFLDF00288">
    <property type="entry name" value="HemN-like__clustered_with_nucl"/>
    <property type="match status" value="1"/>
</dbReference>
<organism evidence="11 12">
    <name type="scientific">Bacillus salitolerans</name>
    <dbReference type="NCBI Taxonomy" id="1437434"/>
    <lineage>
        <taxon>Bacteria</taxon>
        <taxon>Bacillati</taxon>
        <taxon>Bacillota</taxon>
        <taxon>Bacilli</taxon>
        <taxon>Bacillales</taxon>
        <taxon>Bacillaceae</taxon>
        <taxon>Bacillus</taxon>
    </lineage>
</organism>
<keyword evidence="9" id="KW-0963">Cytoplasm</keyword>
<proteinExistence type="inferred from homology"/>
<dbReference type="SFLD" id="SFLDG01065">
    <property type="entry name" value="anaerobic_coproporphyrinogen-I"/>
    <property type="match status" value="1"/>
</dbReference>
<reference evidence="12" key="1">
    <citation type="journal article" date="2019" name="Int. J. Syst. Evol. Microbiol.">
        <title>The Global Catalogue of Microorganisms (GCM) 10K type strain sequencing project: providing services to taxonomists for standard genome sequencing and annotation.</title>
        <authorList>
            <consortium name="The Broad Institute Genomics Platform"/>
            <consortium name="The Broad Institute Genome Sequencing Center for Infectious Disease"/>
            <person name="Wu L."/>
            <person name="Ma J."/>
        </authorList>
    </citation>
    <scope>NUCLEOTIDE SEQUENCE [LARGE SCALE GENOMIC DNA]</scope>
    <source>
        <strain evidence="12">CCUG 49339</strain>
    </source>
</reference>
<keyword evidence="8 9" id="KW-0143">Chaperone</keyword>
<dbReference type="InterPro" id="IPR034505">
    <property type="entry name" value="Coproporphyrinogen-III_oxidase"/>
</dbReference>
<dbReference type="RefSeq" id="WP_377927870.1">
    <property type="nucleotide sequence ID" value="NZ_JBHUEM010000009.1"/>
</dbReference>
<dbReference type="Pfam" id="PF06969">
    <property type="entry name" value="HemN_C"/>
    <property type="match status" value="1"/>
</dbReference>
<evidence type="ECO:0000313" key="12">
    <source>
        <dbReference type="Proteomes" id="UP001597214"/>
    </source>
</evidence>
<evidence type="ECO:0000256" key="4">
    <source>
        <dbReference type="ARBA" id="ARBA00022691"/>
    </source>
</evidence>
<dbReference type="PANTHER" id="PTHR13932:SF5">
    <property type="entry name" value="RADICAL S-ADENOSYL METHIONINE DOMAIN-CONTAINING PROTEIN 1, MITOCHONDRIAL"/>
    <property type="match status" value="1"/>
</dbReference>
<keyword evidence="6 9" id="KW-0408">Iron</keyword>
<evidence type="ECO:0000256" key="8">
    <source>
        <dbReference type="ARBA" id="ARBA00023186"/>
    </source>
</evidence>
<dbReference type="PANTHER" id="PTHR13932">
    <property type="entry name" value="COPROPORPHYRINIGEN III OXIDASE"/>
    <property type="match status" value="1"/>
</dbReference>
<evidence type="ECO:0000256" key="2">
    <source>
        <dbReference type="ARBA" id="ARBA00017228"/>
    </source>
</evidence>
<evidence type="ECO:0000256" key="9">
    <source>
        <dbReference type="RuleBase" id="RU364116"/>
    </source>
</evidence>
<dbReference type="InterPro" id="IPR006638">
    <property type="entry name" value="Elp3/MiaA/NifB-like_rSAM"/>
</dbReference>
<comment type="function">
    <text evidence="9">Probably acts as a heme chaperone, transferring heme to an unknown acceptor. Binds one molecule of heme per monomer, possibly covalently. Binds 1 [4Fe-4S] cluster. The cluster is coordinated with 3 cysteines and an exchangeable S-adenosyl-L-methionine.</text>
</comment>
<evidence type="ECO:0000256" key="5">
    <source>
        <dbReference type="ARBA" id="ARBA00022723"/>
    </source>
</evidence>
<accession>A0ABW4LPL2</accession>
<dbReference type="Pfam" id="PF04055">
    <property type="entry name" value="Radical_SAM"/>
    <property type="match status" value="1"/>
</dbReference>
<comment type="subcellular location">
    <subcellularLocation>
        <location evidence="9">Cytoplasm</location>
    </subcellularLocation>
</comment>